<reference evidence="1" key="1">
    <citation type="submission" date="2019-08" db="EMBL/GenBank/DDBJ databases">
        <authorList>
            <person name="Kucharzyk K."/>
            <person name="Murdoch R.W."/>
            <person name="Higgins S."/>
            <person name="Loffler F."/>
        </authorList>
    </citation>
    <scope>NUCLEOTIDE SEQUENCE</scope>
</reference>
<dbReference type="AlphaFoldDB" id="A0A645F841"/>
<organism evidence="1">
    <name type="scientific">bioreactor metagenome</name>
    <dbReference type="NCBI Taxonomy" id="1076179"/>
    <lineage>
        <taxon>unclassified sequences</taxon>
        <taxon>metagenomes</taxon>
        <taxon>ecological metagenomes</taxon>
    </lineage>
</organism>
<comment type="caution">
    <text evidence="1">The sequence shown here is derived from an EMBL/GenBank/DDBJ whole genome shotgun (WGS) entry which is preliminary data.</text>
</comment>
<evidence type="ECO:0008006" key="2">
    <source>
        <dbReference type="Google" id="ProtNLM"/>
    </source>
</evidence>
<evidence type="ECO:0000313" key="1">
    <source>
        <dbReference type="EMBL" id="MPN10471.1"/>
    </source>
</evidence>
<name>A0A645F841_9ZZZZ</name>
<protein>
    <recommendedName>
        <fullName evidence="2">Phage tail protein I</fullName>
    </recommendedName>
</protein>
<dbReference type="NCBIfam" id="TIGR01634">
    <property type="entry name" value="tail_P2_I"/>
    <property type="match status" value="1"/>
</dbReference>
<dbReference type="EMBL" id="VSSQ01056633">
    <property type="protein sequence ID" value="MPN10471.1"/>
    <property type="molecule type" value="Genomic_DNA"/>
</dbReference>
<proteinExistence type="predicted"/>
<gene>
    <name evidence="1" type="ORF">SDC9_157766</name>
</gene>
<dbReference type="Pfam" id="PF09684">
    <property type="entry name" value="Tail_P2_I"/>
    <property type="match status" value="1"/>
</dbReference>
<accession>A0A645F841</accession>
<sequence length="213" mass="24302">MSDLENVKLIDTLPPNLAADELIQNLCPVIDAKLQEISNKINVILLWQNMDLLPEAIVDELAWQFHVDFYDYKTTKSKKITLVKKAIPWHKIKGTPAAVEAVCTEVFKSAQVIENWEYGGEPYRFRVGKITESISSQTIIDSLVRTINQTKNTRSWLDGLIFYRKIDGGIYYGFALNAHKRINIYPSAFRAKNVNGVFSFASGQILHRKVEIK</sequence>
<dbReference type="InterPro" id="IPR006521">
    <property type="entry name" value="Tail_protein_I"/>
</dbReference>